<evidence type="ECO:0000313" key="2">
    <source>
        <dbReference type="Proteomes" id="UP001165960"/>
    </source>
</evidence>
<dbReference type="Proteomes" id="UP001165960">
    <property type="component" value="Unassembled WGS sequence"/>
</dbReference>
<keyword evidence="2" id="KW-1185">Reference proteome</keyword>
<reference evidence="1" key="1">
    <citation type="submission" date="2022-04" db="EMBL/GenBank/DDBJ databases">
        <title>Genome of the entomopathogenic fungus Entomophthora muscae.</title>
        <authorList>
            <person name="Elya C."/>
            <person name="Lovett B.R."/>
            <person name="Lee E."/>
            <person name="Macias A.M."/>
            <person name="Hajek A.E."/>
            <person name="De Bivort B.L."/>
            <person name="Kasson M.T."/>
            <person name="De Fine Licht H.H."/>
            <person name="Stajich J.E."/>
        </authorList>
    </citation>
    <scope>NUCLEOTIDE SEQUENCE</scope>
    <source>
        <strain evidence="1">Berkeley</strain>
    </source>
</reference>
<evidence type="ECO:0000313" key="1">
    <source>
        <dbReference type="EMBL" id="KAJ9055170.1"/>
    </source>
</evidence>
<proteinExistence type="predicted"/>
<sequence length="1501" mass="168142">MDPSAAAPATPPMDILVERISRVPPKPASKVKRAFDLPPAPVFHPTEQEFKDPAAYIASIYPRAVNFGICKIVPPPSFTPVFAPDIEKVKFRSRKQKLNLIGATVRASLNYLENLKAFHAQTGNPITRLPLCAGRNLDLYLLHSQVNLRGGATLVSKEKKWAEVSRSLGYDTIEHPTLSTILRNQYEKYILPYEEYITGTPTAKGLRRKRKATVNNDKGYDSDDCGICYTSKSFETLLLCEICEVGFHPRCINPPLENIPADPWYCAPCLKNREVESGFEEGEMYTLREFCTRSDDFRREYLAGLMARSKKNPQLPADSLPTEELENLVEEEFWRLVDDPFNEVTVEYGADLSSQDIGSGFPTVERHPTDPIARHPWNLTNLPTLPQSMLAHLKGPISGMTLPWLYIGMCFSNFCWHAEDHYTYSVNYQHWGDTKTWYGIPASSASSFELAFRREVPKMFEKHPDLLFHLSTNLSPATLMSHRVDVYSLDQRQGEFVITFPRAYHAGFNHGFNCNEAANFAPPDWLPQGLECISHYRRYRRMPAFCHHELIMRAANSTNNLSLASNLLTPLKEMELWGDEVRSKIMRFTRHFVSRPHTKDIPQCSICHEFCFLLSVTCHCQGDSGQIACLEHTPDLCECQLSERILIEHVSQAEIERTTARLIHLSNPGAAWAKRCASILRDEQHPRLSQLRAMVADARALPFTPPEEACQLSKFTDTCLTWKGRVDMVLQAYTSKEPDDLSQLPPPNQLASHIQSLLDQARTLPVQFEEMEHFVTLGYWVNSFCSSARILLSNPAATLDRANELQNQGAQLGLVFDETEQLDRLVDQLQWCEDARALVSSGGDISRQAEKLLAAAPQPPSSQMNEWVATLRTHLPHQPTPKTSSPIRTPNSNRIPPPIAPQAPPPVEDGLIATARYLLDLSRSPNFNARPSTAKLYPIMDRIKNLNRTEAPFQELRQAYVDVDHWFKKSLALLTSKSSLGQGSLLAQLSKALDQMRTHSSGKGYFGCICFKAGTEGIPTAVCQVCSVIYHTHCVQPQIDASGLYTCPICSPSTYRPIRSGRPCSSNLVSLIQSGTLLPFIPAELNSMIELSKLIETLAAQSMALVQDSRAKLDNLKDQLRLLEGLDFALEDESQALHRRIMCVYPPMVSRPTLPPASSLLQITENSAKRLCTTQALPLPSSNPQRVSHSPHTSSQHLGYAPQHMQYTQVAPSLPSQPHHRQPSHSPHGPQNHTSYSSQHPSYTARTQTHQRLPPYPPQDNLSSRPHLELDAVPPRHPPPGNPFSIENLIGPDSKDSSHKPLHPPEASDTRVTSPNPYSSRYLPSLTNTSSRYPSQTAPHGHHHQAPRPASHHQSHPHHQTRPMMVYNHNPQMGRVPMAPSNGREHPHQTDVPHRESSMHSSSHQPPQYYSRSMTSHQLSMPPIHSGSRPMGMYPPQSRPGQYRSSSTHHGQHPLYGGTSANPHGSRPLIPSNPQTIIAPHLRPPPSNGPPTENPKPAYQS</sequence>
<protein>
    <submittedName>
        <fullName evidence="1">Uncharacterized protein</fullName>
    </submittedName>
</protein>
<name>A0ACC2RYR4_9FUNG</name>
<dbReference type="EMBL" id="QTSX02006410">
    <property type="protein sequence ID" value="KAJ9055170.1"/>
    <property type="molecule type" value="Genomic_DNA"/>
</dbReference>
<comment type="caution">
    <text evidence="1">The sequence shown here is derived from an EMBL/GenBank/DDBJ whole genome shotgun (WGS) entry which is preliminary data.</text>
</comment>
<accession>A0ACC2RYR4</accession>
<organism evidence="1 2">
    <name type="scientific">Entomophthora muscae</name>
    <dbReference type="NCBI Taxonomy" id="34485"/>
    <lineage>
        <taxon>Eukaryota</taxon>
        <taxon>Fungi</taxon>
        <taxon>Fungi incertae sedis</taxon>
        <taxon>Zoopagomycota</taxon>
        <taxon>Entomophthoromycotina</taxon>
        <taxon>Entomophthoromycetes</taxon>
        <taxon>Entomophthorales</taxon>
        <taxon>Entomophthoraceae</taxon>
        <taxon>Entomophthora</taxon>
    </lineage>
</organism>
<gene>
    <name evidence="1" type="ORF">DSO57_1007082</name>
</gene>